<keyword evidence="5 12" id="KW-0285">Flavoprotein</keyword>
<dbReference type="PANTHER" id="PTHR30040">
    <property type="entry name" value="THIAMINE BIOSYNTHESIS LIPOPROTEIN APBE"/>
    <property type="match status" value="1"/>
</dbReference>
<comment type="similarity">
    <text evidence="2 12 13">Belongs to the ApbE family.</text>
</comment>
<evidence type="ECO:0000256" key="11">
    <source>
        <dbReference type="ARBA" id="ARBA00048540"/>
    </source>
</evidence>
<dbReference type="Pfam" id="PF02424">
    <property type="entry name" value="ApbE"/>
    <property type="match status" value="1"/>
</dbReference>
<gene>
    <name evidence="14" type="ORF">N4J17_06195</name>
</gene>
<evidence type="ECO:0000313" key="14">
    <source>
        <dbReference type="EMBL" id="WWF03206.1"/>
    </source>
</evidence>
<keyword evidence="6 12" id="KW-0808">Transferase</keyword>
<keyword evidence="9 12" id="KW-0460">Magnesium</keyword>
<evidence type="ECO:0000256" key="2">
    <source>
        <dbReference type="ARBA" id="ARBA00008282"/>
    </source>
</evidence>
<evidence type="ECO:0000256" key="7">
    <source>
        <dbReference type="ARBA" id="ARBA00022723"/>
    </source>
</evidence>
<dbReference type="GO" id="GO:0016740">
    <property type="term" value="F:transferase activity"/>
    <property type="evidence" value="ECO:0007669"/>
    <property type="project" value="UniProtKB-KW"/>
</dbReference>
<comment type="catalytic activity">
    <reaction evidence="11 12 13">
        <text>L-threonyl-[protein] + FAD = FMN-L-threonyl-[protein] + AMP + H(+)</text>
        <dbReference type="Rhea" id="RHEA:36847"/>
        <dbReference type="Rhea" id="RHEA-COMP:11060"/>
        <dbReference type="Rhea" id="RHEA-COMP:11061"/>
        <dbReference type="ChEBI" id="CHEBI:15378"/>
        <dbReference type="ChEBI" id="CHEBI:30013"/>
        <dbReference type="ChEBI" id="CHEBI:57692"/>
        <dbReference type="ChEBI" id="CHEBI:74257"/>
        <dbReference type="ChEBI" id="CHEBI:456215"/>
        <dbReference type="EC" id="2.7.1.180"/>
    </reaction>
</comment>
<evidence type="ECO:0000256" key="3">
    <source>
        <dbReference type="ARBA" id="ARBA00011955"/>
    </source>
</evidence>
<dbReference type="EC" id="2.7.1.180" evidence="3 12"/>
<proteinExistence type="inferred from homology"/>
<dbReference type="InterPro" id="IPR003374">
    <property type="entry name" value="ApbE-like_sf"/>
</dbReference>
<protein>
    <recommendedName>
        <fullName evidence="4 12">FAD:protein FMN transferase</fullName>
        <ecNumber evidence="3 12">2.7.1.180</ecNumber>
    </recommendedName>
    <alternativeName>
        <fullName evidence="10 12">Flavin transferase</fullName>
    </alternativeName>
</protein>
<keyword evidence="13" id="KW-0472">Membrane</keyword>
<dbReference type="InterPro" id="IPR024932">
    <property type="entry name" value="ApbE"/>
</dbReference>
<evidence type="ECO:0000313" key="15">
    <source>
        <dbReference type="Proteomes" id="UP001359308"/>
    </source>
</evidence>
<keyword evidence="13" id="KW-1003">Cell membrane</keyword>
<name>A0ABZ2F7R6_METCP</name>
<evidence type="ECO:0000256" key="10">
    <source>
        <dbReference type="ARBA" id="ARBA00031306"/>
    </source>
</evidence>
<dbReference type="Proteomes" id="UP001359308">
    <property type="component" value="Chromosome"/>
</dbReference>
<keyword evidence="13" id="KW-0449">Lipoprotein</keyword>
<keyword evidence="15" id="KW-1185">Reference proteome</keyword>
<evidence type="ECO:0000256" key="6">
    <source>
        <dbReference type="ARBA" id="ARBA00022679"/>
    </source>
</evidence>
<sequence length="349" mass="38606">MLPILRLCGGLVLGAALTACQSGENETLLSGDVQGTTYHIKMVLDGLPLDQAALKQAVDAVYNDIDLKLSNYREDSEISRLNREATTDWLTVSPEIAELVDIARQVHDKTDGCYDLTIKPLFDLWGFSRHQNRVPTDDEIAAVLPHIGMDKLEVDAPGRRLRKKDPALRIDLSSIAQGYTVSRVAGLLETKGIENYLVEIGGEMKVKGRKANGKPWRVAVEKPTPYTREVERILDIHQTEGTAIMTSGTYRNFFQEGDKTYSHILDPKTGRPVTHHLLSVTLLHADPTWADAWSTALLCLGEQKGYTTAEREGLKALLIYGEYGELKERFTPAFGAEMPTPPASPLPAQ</sequence>
<reference evidence="14 15" key="1">
    <citation type="submission" date="2022-09" db="EMBL/GenBank/DDBJ databases">
        <authorList>
            <person name="Giprobiosintez L."/>
        </authorList>
    </citation>
    <scope>NUCLEOTIDE SEQUENCE [LARGE SCALE GENOMIC DNA]</scope>
    <source>
        <strain evidence="15">VKPM-B-12549 (GBS-15)</strain>
    </source>
</reference>
<evidence type="ECO:0000256" key="8">
    <source>
        <dbReference type="ARBA" id="ARBA00022827"/>
    </source>
</evidence>
<accession>A0ABZ2F7R6</accession>
<comment type="function">
    <text evidence="13">Flavin transferase that catalyzes the transfer of the FMN moiety of FAD and its covalent binding to the hydroxyl group of a threonine residue in a target flavoprotein.</text>
</comment>
<keyword evidence="7 12" id="KW-0479">Metal-binding</keyword>
<dbReference type="PIRSF" id="PIRSF006268">
    <property type="entry name" value="ApbE"/>
    <property type="match status" value="1"/>
</dbReference>
<organism evidence="14 15">
    <name type="scientific">Methylococcus capsulatus</name>
    <dbReference type="NCBI Taxonomy" id="414"/>
    <lineage>
        <taxon>Bacteria</taxon>
        <taxon>Pseudomonadati</taxon>
        <taxon>Pseudomonadota</taxon>
        <taxon>Gammaproteobacteria</taxon>
        <taxon>Methylococcales</taxon>
        <taxon>Methylococcaceae</taxon>
        <taxon>Methylococcus</taxon>
    </lineage>
</organism>
<keyword evidence="8 12" id="KW-0274">FAD</keyword>
<evidence type="ECO:0000256" key="5">
    <source>
        <dbReference type="ARBA" id="ARBA00022630"/>
    </source>
</evidence>
<evidence type="ECO:0000256" key="12">
    <source>
        <dbReference type="PIRNR" id="PIRNR006268"/>
    </source>
</evidence>
<comment type="cofactor">
    <cofactor evidence="1 13">
        <name>Mg(2+)</name>
        <dbReference type="ChEBI" id="CHEBI:18420"/>
    </cofactor>
</comment>
<evidence type="ECO:0000256" key="4">
    <source>
        <dbReference type="ARBA" id="ARBA00016337"/>
    </source>
</evidence>
<evidence type="ECO:0000256" key="13">
    <source>
        <dbReference type="RuleBase" id="RU363002"/>
    </source>
</evidence>
<comment type="subcellular location">
    <subcellularLocation>
        <location evidence="13">Cell inner membrane</location>
        <topology evidence="13">Lipid-anchor</topology>
        <orientation evidence="13">Periplasmic side</orientation>
    </subcellularLocation>
</comment>
<dbReference type="Gene3D" id="3.10.520.10">
    <property type="entry name" value="ApbE-like domains"/>
    <property type="match status" value="1"/>
</dbReference>
<evidence type="ECO:0000256" key="9">
    <source>
        <dbReference type="ARBA" id="ARBA00022842"/>
    </source>
</evidence>
<keyword evidence="13" id="KW-0997">Cell inner membrane</keyword>
<dbReference type="PANTHER" id="PTHR30040:SF2">
    <property type="entry name" value="FAD:PROTEIN FMN TRANSFERASE"/>
    <property type="match status" value="1"/>
</dbReference>
<dbReference type="PROSITE" id="PS51257">
    <property type="entry name" value="PROKAR_LIPOPROTEIN"/>
    <property type="match status" value="1"/>
</dbReference>
<dbReference type="EMBL" id="CP104311">
    <property type="protein sequence ID" value="WWF03206.1"/>
    <property type="molecule type" value="Genomic_DNA"/>
</dbReference>
<dbReference type="SUPFAM" id="SSF143631">
    <property type="entry name" value="ApbE-like"/>
    <property type="match status" value="1"/>
</dbReference>
<evidence type="ECO:0000256" key="1">
    <source>
        <dbReference type="ARBA" id="ARBA00001946"/>
    </source>
</evidence>
<dbReference type="RefSeq" id="WP_232470517.1">
    <property type="nucleotide sequence ID" value="NZ_CP104311.1"/>
</dbReference>